<dbReference type="Gramene" id="Al_scaffold_0005_1892">
    <property type="protein sequence ID" value="Al_scaffold_0005_1892"/>
    <property type="gene ID" value="Al_scaffold_0005_1892"/>
</dbReference>
<dbReference type="KEGG" id="aly:9312096"/>
<protein>
    <submittedName>
        <fullName evidence="2">Predicted protein</fullName>
    </submittedName>
</protein>
<dbReference type="InterPro" id="IPR036047">
    <property type="entry name" value="F-box-like_dom_sf"/>
</dbReference>
<dbReference type="AlphaFoldDB" id="D7LT56"/>
<proteinExistence type="predicted"/>
<dbReference type="NCBIfam" id="TIGR01640">
    <property type="entry name" value="F_box_assoc_1"/>
    <property type="match status" value="1"/>
</dbReference>
<evidence type="ECO:0000313" key="2">
    <source>
        <dbReference type="EMBL" id="EFH52287.1"/>
    </source>
</evidence>
<dbReference type="InterPro" id="IPR006527">
    <property type="entry name" value="F-box-assoc_dom_typ1"/>
</dbReference>
<name>D7LT56_ARALL</name>
<dbReference type="PROSITE" id="PS50181">
    <property type="entry name" value="FBOX"/>
    <property type="match status" value="1"/>
</dbReference>
<dbReference type="HOGENOM" id="CLU_061894_0_0_1"/>
<gene>
    <name evidence="2" type="ORF">ARALYDRAFT_665857</name>
</gene>
<dbReference type="InterPro" id="IPR050796">
    <property type="entry name" value="SCF_F-box_component"/>
</dbReference>
<dbReference type="SUPFAM" id="SSF81383">
    <property type="entry name" value="F-box domain"/>
    <property type="match status" value="1"/>
</dbReference>
<dbReference type="eggNOG" id="ENOG502STF4">
    <property type="taxonomic scope" value="Eukaryota"/>
</dbReference>
<keyword evidence="3" id="KW-1185">Reference proteome</keyword>
<accession>D7LT56</accession>
<feature type="domain" description="F-box" evidence="1">
    <location>
        <begin position="1"/>
        <end position="44"/>
    </location>
</feature>
<organism evidence="3">
    <name type="scientific">Arabidopsis lyrata subsp. lyrata</name>
    <name type="common">Lyre-leaved rock-cress</name>
    <dbReference type="NCBI Taxonomy" id="81972"/>
    <lineage>
        <taxon>Eukaryota</taxon>
        <taxon>Viridiplantae</taxon>
        <taxon>Streptophyta</taxon>
        <taxon>Embryophyta</taxon>
        <taxon>Tracheophyta</taxon>
        <taxon>Spermatophyta</taxon>
        <taxon>Magnoliopsida</taxon>
        <taxon>eudicotyledons</taxon>
        <taxon>Gunneridae</taxon>
        <taxon>Pentapetalae</taxon>
        <taxon>rosids</taxon>
        <taxon>malvids</taxon>
        <taxon>Brassicales</taxon>
        <taxon>Brassicaceae</taxon>
        <taxon>Camelineae</taxon>
        <taxon>Arabidopsis</taxon>
    </lineage>
</organism>
<reference evidence="3" key="1">
    <citation type="journal article" date="2011" name="Nat. Genet.">
        <title>The Arabidopsis lyrata genome sequence and the basis of rapid genome size change.</title>
        <authorList>
            <person name="Hu T.T."/>
            <person name="Pattyn P."/>
            <person name="Bakker E.G."/>
            <person name="Cao J."/>
            <person name="Cheng J.-F."/>
            <person name="Clark R.M."/>
            <person name="Fahlgren N."/>
            <person name="Fawcett J.A."/>
            <person name="Grimwood J."/>
            <person name="Gundlach H."/>
            <person name="Haberer G."/>
            <person name="Hollister J.D."/>
            <person name="Ossowski S."/>
            <person name="Ottilar R.P."/>
            <person name="Salamov A.A."/>
            <person name="Schneeberger K."/>
            <person name="Spannagl M."/>
            <person name="Wang X."/>
            <person name="Yang L."/>
            <person name="Nasrallah M.E."/>
            <person name="Bergelson J."/>
            <person name="Carrington J.C."/>
            <person name="Gaut B.S."/>
            <person name="Schmutz J."/>
            <person name="Mayer K.F.X."/>
            <person name="Van de Peer Y."/>
            <person name="Grigoriev I.V."/>
            <person name="Nordborg M."/>
            <person name="Weigel D."/>
            <person name="Guo Y.-L."/>
        </authorList>
    </citation>
    <scope>NUCLEOTIDE SEQUENCE [LARGE SCALE GENOMIC DNA]</scope>
    <source>
        <strain evidence="3">cv. MN47</strain>
    </source>
</reference>
<evidence type="ECO:0000313" key="3">
    <source>
        <dbReference type="Proteomes" id="UP000008694"/>
    </source>
</evidence>
<dbReference type="Pfam" id="PF07734">
    <property type="entry name" value="FBA_1"/>
    <property type="match status" value="1"/>
</dbReference>
<dbReference type="OrthoDB" id="1094363at2759"/>
<dbReference type="InterPro" id="IPR001810">
    <property type="entry name" value="F-box_dom"/>
</dbReference>
<dbReference type="PANTHER" id="PTHR31672">
    <property type="entry name" value="BNACNNG10540D PROTEIN"/>
    <property type="match status" value="1"/>
</dbReference>
<dbReference type="Proteomes" id="UP000008694">
    <property type="component" value="Unassembled WGS sequence"/>
</dbReference>
<dbReference type="InterPro" id="IPR017451">
    <property type="entry name" value="F-box-assoc_interact_dom"/>
</dbReference>
<sequence>MESLPLHLLNEILFRADLTSLAMMRCTNRSLQTHISEDQYLKSEFLSRFRSGLLHISTYGSKSLRYYSLGDTRSPRTKTILTECRVLGSCSGLLLLSLNYGLCVANPLTKKFRFLNKPGSRCLPNSLPVVLGHETKYIGFAVYEIDRTTQGFKTVCITEVEKKNPNDETTYRFEINAGDSWRFSKTKITCCTSDHDISMRKPVYLDGSLHWIRNDGSIVAFNPETEQARLILTEFPQELRALFAAGNNSLTLISAFKDVIYVYALENILTNPKWVLVRQIRNVVLDQTSLIGWNVVAYDGKCLVLRVETNNGSYNVRMIHGYDLRANKWGLMGSIPDWCDANGEFFQFTPSLSSSVIGLLDHKKEKEVVFDCDGKRIASLSSIMGLITDGISSEKMEKQVRKISVEEDKMKPVLFRPASLNFSDVERPNNKRQRVE</sequence>
<dbReference type="PANTHER" id="PTHR31672:SF13">
    <property type="entry name" value="F-BOX PROTEIN CPR30-LIKE"/>
    <property type="match status" value="1"/>
</dbReference>
<dbReference type="EMBL" id="GL348717">
    <property type="protein sequence ID" value="EFH52287.1"/>
    <property type="molecule type" value="Genomic_DNA"/>
</dbReference>
<evidence type="ECO:0000259" key="1">
    <source>
        <dbReference type="PROSITE" id="PS50181"/>
    </source>
</evidence>